<dbReference type="Pfam" id="PF00179">
    <property type="entry name" value="UQ_con"/>
    <property type="match status" value="1"/>
</dbReference>
<dbReference type="SUPFAM" id="SSF54495">
    <property type="entry name" value="UBC-like"/>
    <property type="match status" value="1"/>
</dbReference>
<sequence>MAGCLRAEQLMKELAGLTASPSSHASVYNASQPDRWLLKLHAAGHTPYAGDEFTLLFKVPDNYPVEAPEVMLFGNVPVHPYVCTNGHICLSIRYQH</sequence>
<evidence type="ECO:0000313" key="4">
    <source>
        <dbReference type="Proteomes" id="UP000193922"/>
    </source>
</evidence>
<evidence type="ECO:0000313" key="3">
    <source>
        <dbReference type="EMBL" id="ORX65334.1"/>
    </source>
</evidence>
<gene>
    <name evidence="3" type="ORF">DL89DRAFT_312763</name>
</gene>
<evidence type="ECO:0000256" key="1">
    <source>
        <dbReference type="ARBA" id="ARBA00022786"/>
    </source>
</evidence>
<keyword evidence="4" id="KW-1185">Reference proteome</keyword>
<dbReference type="STRING" id="61395.A0A1Y1VX66"/>
<dbReference type="OrthoDB" id="406833at2759"/>
<dbReference type="PROSITE" id="PS50127">
    <property type="entry name" value="UBC_2"/>
    <property type="match status" value="1"/>
</dbReference>
<dbReference type="AlphaFoldDB" id="A0A1Y1VX66"/>
<evidence type="ECO:0000259" key="2">
    <source>
        <dbReference type="PROSITE" id="PS50127"/>
    </source>
</evidence>
<keyword evidence="1" id="KW-0833">Ubl conjugation pathway</keyword>
<protein>
    <submittedName>
        <fullName evidence="3">UBC-like protein</fullName>
    </submittedName>
</protein>
<dbReference type="Proteomes" id="UP000193922">
    <property type="component" value="Unassembled WGS sequence"/>
</dbReference>
<dbReference type="PANTHER" id="PTHR24067">
    <property type="entry name" value="UBIQUITIN-CONJUGATING ENZYME E2"/>
    <property type="match status" value="1"/>
</dbReference>
<dbReference type="RefSeq" id="XP_040739592.1">
    <property type="nucleotide sequence ID" value="XM_040890996.1"/>
</dbReference>
<proteinExistence type="predicted"/>
<dbReference type="InterPro" id="IPR000608">
    <property type="entry name" value="UBC"/>
</dbReference>
<comment type="caution">
    <text evidence="3">The sequence shown here is derived from an EMBL/GenBank/DDBJ whole genome shotgun (WGS) entry which is preliminary data.</text>
</comment>
<reference evidence="3 4" key="1">
    <citation type="submission" date="2016-07" db="EMBL/GenBank/DDBJ databases">
        <title>Pervasive Adenine N6-methylation of Active Genes in Fungi.</title>
        <authorList>
            <consortium name="DOE Joint Genome Institute"/>
            <person name="Mondo S.J."/>
            <person name="Dannebaum R.O."/>
            <person name="Kuo R.C."/>
            <person name="Labutti K."/>
            <person name="Haridas S."/>
            <person name="Kuo A."/>
            <person name="Salamov A."/>
            <person name="Ahrendt S.R."/>
            <person name="Lipzen A."/>
            <person name="Sullivan W."/>
            <person name="Andreopoulos W.B."/>
            <person name="Clum A."/>
            <person name="Lindquist E."/>
            <person name="Daum C."/>
            <person name="Ramamoorthy G.K."/>
            <person name="Gryganskyi A."/>
            <person name="Culley D."/>
            <person name="Magnuson J.K."/>
            <person name="James T.Y."/>
            <person name="O'Malley M.A."/>
            <person name="Stajich J.E."/>
            <person name="Spatafora J.W."/>
            <person name="Visel A."/>
            <person name="Grigoriev I.V."/>
        </authorList>
    </citation>
    <scope>NUCLEOTIDE SEQUENCE [LARGE SCALE GENOMIC DNA]</scope>
    <source>
        <strain evidence="3 4">ATCC 12442</strain>
    </source>
</reference>
<dbReference type="InterPro" id="IPR016135">
    <property type="entry name" value="UBQ-conjugating_enzyme/RWD"/>
</dbReference>
<accession>A0A1Y1VX66</accession>
<dbReference type="InterPro" id="IPR050113">
    <property type="entry name" value="Ub_conjugating_enzyme"/>
</dbReference>
<dbReference type="GeneID" id="63807644"/>
<feature type="domain" description="UBC core" evidence="2">
    <location>
        <begin position="5"/>
        <end position="96"/>
    </location>
</feature>
<organism evidence="3 4">
    <name type="scientific">Linderina pennispora</name>
    <dbReference type="NCBI Taxonomy" id="61395"/>
    <lineage>
        <taxon>Eukaryota</taxon>
        <taxon>Fungi</taxon>
        <taxon>Fungi incertae sedis</taxon>
        <taxon>Zoopagomycota</taxon>
        <taxon>Kickxellomycotina</taxon>
        <taxon>Kickxellomycetes</taxon>
        <taxon>Kickxellales</taxon>
        <taxon>Kickxellaceae</taxon>
        <taxon>Linderina</taxon>
    </lineage>
</organism>
<dbReference type="Gene3D" id="3.10.110.10">
    <property type="entry name" value="Ubiquitin Conjugating Enzyme"/>
    <property type="match status" value="1"/>
</dbReference>
<dbReference type="EMBL" id="MCFD01000035">
    <property type="protein sequence ID" value="ORX65334.1"/>
    <property type="molecule type" value="Genomic_DNA"/>
</dbReference>
<name>A0A1Y1VX66_9FUNG</name>